<dbReference type="EMBL" id="GL377305">
    <property type="protein sequence ID" value="EFI97598.1"/>
    <property type="molecule type" value="Genomic_DNA"/>
</dbReference>
<dbReference type="OrthoDB" id="10323392at2759"/>
<dbReference type="GeneID" id="9592780"/>
<dbReference type="InParanoid" id="D8Q2X4"/>
<feature type="region of interest" description="Disordered" evidence="1">
    <location>
        <begin position="151"/>
        <end position="196"/>
    </location>
</feature>
<organism evidence="3">
    <name type="scientific">Schizophyllum commune (strain H4-8 / FGSC 9210)</name>
    <name type="common">Split gill fungus</name>
    <dbReference type="NCBI Taxonomy" id="578458"/>
    <lineage>
        <taxon>Eukaryota</taxon>
        <taxon>Fungi</taxon>
        <taxon>Dikarya</taxon>
        <taxon>Basidiomycota</taxon>
        <taxon>Agaricomycotina</taxon>
        <taxon>Agaricomycetes</taxon>
        <taxon>Agaricomycetidae</taxon>
        <taxon>Agaricales</taxon>
        <taxon>Schizophyllaceae</taxon>
        <taxon>Schizophyllum</taxon>
    </lineage>
</organism>
<feature type="region of interest" description="Disordered" evidence="1">
    <location>
        <begin position="30"/>
        <end position="116"/>
    </location>
</feature>
<feature type="compositionally biased region" description="Low complexity" evidence="1">
    <location>
        <begin position="92"/>
        <end position="101"/>
    </location>
</feature>
<reference evidence="2 3" key="1">
    <citation type="journal article" date="2010" name="Nat. Biotechnol.">
        <title>Genome sequence of the model mushroom Schizophyllum commune.</title>
        <authorList>
            <person name="Ohm R.A."/>
            <person name="de Jong J.F."/>
            <person name="Lugones L.G."/>
            <person name="Aerts A."/>
            <person name="Kothe E."/>
            <person name="Stajich J.E."/>
            <person name="de Vries R.P."/>
            <person name="Record E."/>
            <person name="Levasseur A."/>
            <person name="Baker S.E."/>
            <person name="Bartholomew K.A."/>
            <person name="Coutinho P.M."/>
            <person name="Erdmann S."/>
            <person name="Fowler T.J."/>
            <person name="Gathman A.C."/>
            <person name="Lombard V."/>
            <person name="Henrissat B."/>
            <person name="Knabe N."/>
            <person name="Kuees U."/>
            <person name="Lilly W.W."/>
            <person name="Lindquist E."/>
            <person name="Lucas S."/>
            <person name="Magnuson J.K."/>
            <person name="Piumi F."/>
            <person name="Raudaskoski M."/>
            <person name="Salamov A."/>
            <person name="Schmutz J."/>
            <person name="Schwarze F.W.M.R."/>
            <person name="vanKuyk P.A."/>
            <person name="Horton J.S."/>
            <person name="Grigoriev I.V."/>
            <person name="Woesten H.A.B."/>
        </authorList>
    </citation>
    <scope>NUCLEOTIDE SEQUENCE [LARGE SCALE GENOMIC DNA]</scope>
    <source>
        <strain evidence="3">H4-8 / FGSC 9210</strain>
    </source>
</reference>
<dbReference type="Proteomes" id="UP000007431">
    <property type="component" value="Unassembled WGS sequence"/>
</dbReference>
<evidence type="ECO:0000313" key="2">
    <source>
        <dbReference type="EMBL" id="EFI97598.1"/>
    </source>
</evidence>
<dbReference type="AlphaFoldDB" id="D8Q2X4"/>
<dbReference type="HOGENOM" id="CLU_685419_0_0_1"/>
<feature type="region of interest" description="Disordered" evidence="1">
    <location>
        <begin position="212"/>
        <end position="313"/>
    </location>
</feature>
<name>D8Q2X4_SCHCM</name>
<keyword evidence="3" id="KW-1185">Reference proteome</keyword>
<proteinExistence type="predicted"/>
<accession>D8Q2X4</accession>
<dbReference type="VEuPathDB" id="FungiDB:SCHCODRAFT_02617478"/>
<sequence>MNDAGGYHATSPSEADRSFDALLRRAFLRSAATEHPPQIVVRERRATTSVCSLTQSSAPTGEPPTNPQAPPSVIHAVQKRARPSSHSEDGSNSRLSPSQSSPVRKRRAVDREFRQMSPQRLMVTACAKEAVGPGSGEDSGFEVNAQGLTTGTHTQRARLSGPQVSVSENLASEPDGPSDMGHSTDSDDDPDMDWSIDAYGSLDVASSISGEKFGSQSDAGDFSDSEYTATVCPPASDVDDAATVLESENEDDHPPARAPQVSWSVVSGESYPVDDDKRSLSSDLDAPPPLGSFSAYPGPSRVPPVPAPAPIVEQSPSNRFLARAGSPSSPWNYTQASYRPILLDAAPAPPLGYKSGGFKIGKRPTKKSAGPSPLLPPLYPPEAYCVEADALSQANGVAEIKRECPWADTQYKRACNAEISGNDLREFLCRLQSHILHAHAPPTELTANPTARYRCRALLDKSRSARRCSTPITAGQPGEFQLAAHIARSHLGMSVPVQYR</sequence>
<evidence type="ECO:0000256" key="1">
    <source>
        <dbReference type="SAM" id="MobiDB-lite"/>
    </source>
</evidence>
<feature type="compositionally biased region" description="Pro residues" evidence="1">
    <location>
        <begin position="300"/>
        <end position="309"/>
    </location>
</feature>
<gene>
    <name evidence="2" type="ORF">SCHCODRAFT_107632</name>
</gene>
<protein>
    <submittedName>
        <fullName evidence="2">Uncharacterized protein</fullName>
    </submittedName>
</protein>
<feature type="non-terminal residue" evidence="2">
    <location>
        <position position="500"/>
    </location>
</feature>
<feature type="compositionally biased region" description="Polar residues" evidence="1">
    <location>
        <begin position="47"/>
        <end position="59"/>
    </location>
</feature>
<evidence type="ECO:0000313" key="3">
    <source>
        <dbReference type="Proteomes" id="UP000007431"/>
    </source>
</evidence>
<feature type="compositionally biased region" description="Pro residues" evidence="1">
    <location>
        <begin position="61"/>
        <end position="70"/>
    </location>
</feature>
<dbReference type="KEGG" id="scm:SCHCO_02617478"/>